<evidence type="ECO:0000313" key="2">
    <source>
        <dbReference type="Proteomes" id="UP000002734"/>
    </source>
</evidence>
<evidence type="ECO:0000313" key="1">
    <source>
        <dbReference type="EMBL" id="ACS84176.1"/>
    </source>
</evidence>
<reference evidence="1" key="1">
    <citation type="submission" date="2009-06" db="EMBL/GenBank/DDBJ databases">
        <title>Complete sequence of Dickeya dadantii Ech703.</title>
        <authorList>
            <consortium name="US DOE Joint Genome Institute"/>
            <person name="Lucas S."/>
            <person name="Copeland A."/>
            <person name="Lapidus A."/>
            <person name="Glavina del Rio T."/>
            <person name="Dalin E."/>
            <person name="Tice H."/>
            <person name="Bruce D."/>
            <person name="Goodwin L."/>
            <person name="Pitluck S."/>
            <person name="Chertkov O."/>
            <person name="Brettin T."/>
            <person name="Detter J.C."/>
            <person name="Han C."/>
            <person name="Larimer F."/>
            <person name="Land M."/>
            <person name="Hauser L."/>
            <person name="Kyrpides N."/>
            <person name="Mikhailova N."/>
            <person name="Balakrishnan V."/>
            <person name="Glasner J."/>
            <person name="Perna N.T."/>
        </authorList>
    </citation>
    <scope>NUCLEOTIDE SEQUENCE [LARGE SCALE GENOMIC DNA]</scope>
    <source>
        <strain evidence="1">Ech703</strain>
    </source>
</reference>
<dbReference type="KEGG" id="dda:Dd703_0362"/>
<sequence>MAQLDQFLGTVLTDLTQARVTSDICSRDTSRFYQQDPVLRSYSVPRVALDSFEFELQFAITGVKVRKNDYDDKLKLERMYACGGLQLAEKMCQHSDQYLTNRDGIDTMQPAVRTLLMRLRNSSERSKLSQSLIQLLNEAQLVDEEGHFQSDKAAPLLVDRFVQIATQDLELSESLRLVMPELRNELKQVTDRELDELENSVRFLMECSEDFNLEVEVCADRLRERPVNTLSTLKLKGGFKNYVWTQSHQQDGTLVQKLVHE</sequence>
<dbReference type="AlphaFoldDB" id="C6C831"/>
<dbReference type="Proteomes" id="UP000002734">
    <property type="component" value="Chromosome"/>
</dbReference>
<name>C6C831_MUSP7</name>
<keyword evidence="2" id="KW-1185">Reference proteome</keyword>
<proteinExistence type="predicted"/>
<organism evidence="1 2">
    <name type="scientific">Musicola paradisiaca (strain Ech703)</name>
    <name type="common">Dickeya paradisiaca</name>
    <name type="synonym">Dickeya dadantii</name>
    <dbReference type="NCBI Taxonomy" id="579405"/>
    <lineage>
        <taxon>Bacteria</taxon>
        <taxon>Pseudomonadati</taxon>
        <taxon>Pseudomonadota</taxon>
        <taxon>Gammaproteobacteria</taxon>
        <taxon>Enterobacterales</taxon>
        <taxon>Pectobacteriaceae</taxon>
        <taxon>Musicola</taxon>
    </lineage>
</organism>
<gene>
    <name evidence="1" type="ordered locus">Dd703_0362</name>
</gene>
<protein>
    <submittedName>
        <fullName evidence="1">Uncharacterized protein</fullName>
    </submittedName>
</protein>
<dbReference type="RefSeq" id="WP_012763999.1">
    <property type="nucleotide sequence ID" value="NC_012880.1"/>
</dbReference>
<accession>C6C831</accession>
<dbReference type="STRING" id="579405.Dd703_0362"/>
<dbReference type="EMBL" id="CP001654">
    <property type="protein sequence ID" value="ACS84176.1"/>
    <property type="molecule type" value="Genomic_DNA"/>
</dbReference>
<dbReference type="HOGENOM" id="CLU_1064492_0_0_6"/>